<dbReference type="RefSeq" id="WP_084237890.1">
    <property type="nucleotide sequence ID" value="NZ_FWXT01000001.1"/>
</dbReference>
<feature type="chain" id="PRO_5013229859" description="Outer membrane protein beta-barrel domain-containing protein" evidence="1">
    <location>
        <begin position="20"/>
        <end position="505"/>
    </location>
</feature>
<dbReference type="Gene3D" id="1.25.40.10">
    <property type="entry name" value="Tetratricopeptide repeat domain"/>
    <property type="match status" value="1"/>
</dbReference>
<protein>
    <recommendedName>
        <fullName evidence="4">Outer membrane protein beta-barrel domain-containing protein</fullName>
    </recommendedName>
</protein>
<dbReference type="Proteomes" id="UP000192756">
    <property type="component" value="Unassembled WGS sequence"/>
</dbReference>
<organism evidence="2 3">
    <name type="scientific">Pedobacter africanus</name>
    <dbReference type="NCBI Taxonomy" id="151894"/>
    <lineage>
        <taxon>Bacteria</taxon>
        <taxon>Pseudomonadati</taxon>
        <taxon>Bacteroidota</taxon>
        <taxon>Sphingobacteriia</taxon>
        <taxon>Sphingobacteriales</taxon>
        <taxon>Sphingobacteriaceae</taxon>
        <taxon>Pedobacter</taxon>
    </lineage>
</organism>
<evidence type="ECO:0008006" key="4">
    <source>
        <dbReference type="Google" id="ProtNLM"/>
    </source>
</evidence>
<dbReference type="OrthoDB" id="615868at2"/>
<feature type="signal peptide" evidence="1">
    <location>
        <begin position="1"/>
        <end position="19"/>
    </location>
</feature>
<accession>A0A1W2AV93</accession>
<proteinExistence type="predicted"/>
<name>A0A1W2AV93_9SPHI</name>
<dbReference type="AlphaFoldDB" id="A0A1W2AV93"/>
<keyword evidence="1" id="KW-0732">Signal</keyword>
<dbReference type="InterPro" id="IPR011990">
    <property type="entry name" value="TPR-like_helical_dom_sf"/>
</dbReference>
<keyword evidence="3" id="KW-1185">Reference proteome</keyword>
<evidence type="ECO:0000313" key="2">
    <source>
        <dbReference type="EMBL" id="SMC64534.1"/>
    </source>
</evidence>
<dbReference type="STRING" id="151894.SAMN04488524_1685"/>
<gene>
    <name evidence="2" type="ORF">SAMN04488524_1685</name>
</gene>
<sequence length="505" mass="56413">MKKLYFLFVLLFSAVYCSAQKNFGPWEQLSCYKGLYVRIEKDHYDKKTNQWFYLIEFQNRYNKKVGFTYYFYNPATEKPKEVNPGYTFGDAYPRLKPGDITRQQIAVIGEGNPIAQVFDVCFVFNKDGQTSCTAEAFKGNGAFAQCDNGTPNYIVYTTTAENDSSTAKSTGNFGNETSPGNAQQKKFDYMIVQGDSAFGNKSYDNAMTYYMQAQNIAVTEDQKSTARQKYNQAAEARQAVIRGQRVAAAKDRDKTEDVAYTAAAGAAIGAMSLVNDGYTHQGFSGKFQVGVGYDQTPMVTNAVAASYADKVAYPTVDFGLKLEMLNNKPVNINLRGLYSVGLHAFETGVSGTHVITGVDGALQFWYKTATKFKLFADFGWYHRVGDRKRDQDAVNGGESATDDVREGKYNYKVMRFGFGPMLHIRDRGKETWLKPGVYFDKVSFARDDKPTIVFSLNANIKSAINIEAAYGKDYPAGGTANFPNAFTAAKQNYFSVRIMRQGKLW</sequence>
<reference evidence="3" key="1">
    <citation type="submission" date="2017-04" db="EMBL/GenBank/DDBJ databases">
        <authorList>
            <person name="Varghese N."/>
            <person name="Submissions S."/>
        </authorList>
    </citation>
    <scope>NUCLEOTIDE SEQUENCE [LARGE SCALE GENOMIC DNA]</scope>
    <source>
        <strain evidence="3">DSM 12126</strain>
    </source>
</reference>
<evidence type="ECO:0000313" key="3">
    <source>
        <dbReference type="Proteomes" id="UP000192756"/>
    </source>
</evidence>
<evidence type="ECO:0000256" key="1">
    <source>
        <dbReference type="SAM" id="SignalP"/>
    </source>
</evidence>
<dbReference type="EMBL" id="FWXT01000001">
    <property type="protein sequence ID" value="SMC64534.1"/>
    <property type="molecule type" value="Genomic_DNA"/>
</dbReference>